<reference evidence="1" key="1">
    <citation type="submission" date="2019-11" db="EMBL/GenBank/DDBJ databases">
        <title>Genomic insights into an expanded diversity of filamentous marine cyanobacteria reveals the extraordinary biosynthetic potential of Moorea and Okeania.</title>
        <authorList>
            <person name="Ferreira Leao T."/>
            <person name="Wang M."/>
            <person name="Moss N."/>
            <person name="Da Silva R."/>
            <person name="Sanders J."/>
            <person name="Nurk S."/>
            <person name="Gurevich A."/>
            <person name="Humphrey G."/>
            <person name="Reher R."/>
            <person name="Zhu Q."/>
            <person name="Belda-Ferre P."/>
            <person name="Glukhov E."/>
            <person name="Rex R."/>
            <person name="Dorrestein P.C."/>
            <person name="Knight R."/>
            <person name="Pevzner P."/>
            <person name="Gerwick W.H."/>
            <person name="Gerwick L."/>
        </authorList>
    </citation>
    <scope>NUCLEOTIDE SEQUENCE</scope>
    <source>
        <strain evidence="1">SIO1C4</strain>
    </source>
</reference>
<evidence type="ECO:0000313" key="1">
    <source>
        <dbReference type="EMBL" id="NER28746.1"/>
    </source>
</evidence>
<protein>
    <submittedName>
        <fullName evidence="1">Uncharacterized protein</fullName>
    </submittedName>
</protein>
<accession>A0A6B3N4X0</accession>
<sequence>MRNWVSAAHPNQNELTGLQVITWLETCIKEVISLPLPQGTIEIKKLLTNIKNNSISEMVKLGMLMIFIAR</sequence>
<dbReference type="AlphaFoldDB" id="A0A6B3N4X0"/>
<gene>
    <name evidence="1" type="ORF">F6J89_14195</name>
</gene>
<proteinExistence type="predicted"/>
<organism evidence="1">
    <name type="scientific">Symploca sp. SIO1C4</name>
    <dbReference type="NCBI Taxonomy" id="2607765"/>
    <lineage>
        <taxon>Bacteria</taxon>
        <taxon>Bacillati</taxon>
        <taxon>Cyanobacteriota</taxon>
        <taxon>Cyanophyceae</taxon>
        <taxon>Coleofasciculales</taxon>
        <taxon>Coleofasciculaceae</taxon>
        <taxon>Symploca</taxon>
    </lineage>
</organism>
<comment type="caution">
    <text evidence="1">The sequence shown here is derived from an EMBL/GenBank/DDBJ whole genome shotgun (WGS) entry which is preliminary data.</text>
</comment>
<name>A0A6B3N4X0_9CYAN</name>
<dbReference type="EMBL" id="JAAHFQ010000256">
    <property type="protein sequence ID" value="NER28746.1"/>
    <property type="molecule type" value="Genomic_DNA"/>
</dbReference>